<organism evidence="3 4">
    <name type="scientific">Parathielavia appendiculata</name>
    <dbReference type="NCBI Taxonomy" id="2587402"/>
    <lineage>
        <taxon>Eukaryota</taxon>
        <taxon>Fungi</taxon>
        <taxon>Dikarya</taxon>
        <taxon>Ascomycota</taxon>
        <taxon>Pezizomycotina</taxon>
        <taxon>Sordariomycetes</taxon>
        <taxon>Sordariomycetidae</taxon>
        <taxon>Sordariales</taxon>
        <taxon>Chaetomiaceae</taxon>
        <taxon>Parathielavia</taxon>
    </lineage>
</organism>
<dbReference type="InterPro" id="IPR001138">
    <property type="entry name" value="Zn2Cys6_DnaBD"/>
</dbReference>
<accession>A0AAN6U2A6</accession>
<protein>
    <submittedName>
        <fullName evidence="3">Uncharacterized protein</fullName>
    </submittedName>
</protein>
<dbReference type="RefSeq" id="XP_062648933.1">
    <property type="nucleotide sequence ID" value="XM_062786953.1"/>
</dbReference>
<evidence type="ECO:0000313" key="3">
    <source>
        <dbReference type="EMBL" id="KAK4125162.1"/>
    </source>
</evidence>
<dbReference type="EMBL" id="MU853226">
    <property type="protein sequence ID" value="KAK4125162.1"/>
    <property type="molecule type" value="Genomic_DNA"/>
</dbReference>
<feature type="region of interest" description="Disordered" evidence="2">
    <location>
        <begin position="1"/>
        <end position="100"/>
    </location>
</feature>
<keyword evidence="1" id="KW-0539">Nucleus</keyword>
<evidence type="ECO:0000313" key="4">
    <source>
        <dbReference type="Proteomes" id="UP001302602"/>
    </source>
</evidence>
<feature type="compositionally biased region" description="Basic and acidic residues" evidence="2">
    <location>
        <begin position="20"/>
        <end position="36"/>
    </location>
</feature>
<dbReference type="GeneID" id="87823723"/>
<feature type="compositionally biased region" description="Low complexity" evidence="2">
    <location>
        <begin position="51"/>
        <end position="67"/>
    </location>
</feature>
<dbReference type="Proteomes" id="UP001302602">
    <property type="component" value="Unassembled WGS sequence"/>
</dbReference>
<name>A0AAN6U2A6_9PEZI</name>
<comment type="caution">
    <text evidence="3">The sequence shown here is derived from an EMBL/GenBank/DDBJ whole genome shotgun (WGS) entry which is preliminary data.</text>
</comment>
<proteinExistence type="predicted"/>
<reference evidence="3" key="1">
    <citation type="journal article" date="2023" name="Mol. Phylogenet. Evol.">
        <title>Genome-scale phylogeny and comparative genomics of the fungal order Sordariales.</title>
        <authorList>
            <person name="Hensen N."/>
            <person name="Bonometti L."/>
            <person name="Westerberg I."/>
            <person name="Brannstrom I.O."/>
            <person name="Guillou S."/>
            <person name="Cros-Aarteil S."/>
            <person name="Calhoun S."/>
            <person name="Haridas S."/>
            <person name="Kuo A."/>
            <person name="Mondo S."/>
            <person name="Pangilinan J."/>
            <person name="Riley R."/>
            <person name="LaButti K."/>
            <person name="Andreopoulos B."/>
            <person name="Lipzen A."/>
            <person name="Chen C."/>
            <person name="Yan M."/>
            <person name="Daum C."/>
            <person name="Ng V."/>
            <person name="Clum A."/>
            <person name="Steindorff A."/>
            <person name="Ohm R.A."/>
            <person name="Martin F."/>
            <person name="Silar P."/>
            <person name="Natvig D.O."/>
            <person name="Lalanne C."/>
            <person name="Gautier V."/>
            <person name="Ament-Velasquez S.L."/>
            <person name="Kruys A."/>
            <person name="Hutchinson M.I."/>
            <person name="Powell A.J."/>
            <person name="Barry K."/>
            <person name="Miller A.N."/>
            <person name="Grigoriev I.V."/>
            <person name="Debuchy R."/>
            <person name="Gladieux P."/>
            <person name="Hiltunen Thoren M."/>
            <person name="Johannesson H."/>
        </authorList>
    </citation>
    <scope>NUCLEOTIDE SEQUENCE</scope>
    <source>
        <strain evidence="3">CBS 731.68</strain>
    </source>
</reference>
<dbReference type="AlphaFoldDB" id="A0AAN6U2A6"/>
<keyword evidence="4" id="KW-1185">Reference proteome</keyword>
<evidence type="ECO:0000256" key="2">
    <source>
        <dbReference type="SAM" id="MobiDB-lite"/>
    </source>
</evidence>
<dbReference type="GO" id="GO:0008270">
    <property type="term" value="F:zinc ion binding"/>
    <property type="evidence" value="ECO:0007669"/>
    <property type="project" value="InterPro"/>
</dbReference>
<gene>
    <name evidence="3" type="ORF">N657DRAFT_357739</name>
</gene>
<sequence length="387" mass="43089">MASQGSKNGVALQRPTPTRETQELYDAMRREEERLTPESLSQIPAWENRFSDPLSTSRPLTSPTSPSYDTLSQATAETGVSDPQRAKKPRPGRKGPLPQAKKLRAALLRKLRACDECRERRVRCAHFDFSLFEDAYQACKQQENRLVDADPHDTRARSQRPRLGDAADLLGVGLGQSRPLYSSSAVVPWSDSAVDEVSPDTDPLWNQQNQLQPYVTFSNFQEPEPRHLFPVVPASRSVTDLPLSRQTAGALPSSRSATSLPSLRLTAANLPTSRPADALPLPPRNNIALGKQLSAGSDWWLCLWGHGDQPASLREPVPVPCNGQFRGLEALKTHFGHEHGVFYQDWHLWKCVECELELSKPPDPGRPCPMCGQAESLGWNAWYYARV</sequence>
<feature type="compositionally biased region" description="Polar residues" evidence="2">
    <location>
        <begin position="68"/>
        <end position="78"/>
    </location>
</feature>
<evidence type="ECO:0000256" key="1">
    <source>
        <dbReference type="ARBA" id="ARBA00023242"/>
    </source>
</evidence>
<dbReference type="CDD" id="cd00067">
    <property type="entry name" value="GAL4"/>
    <property type="match status" value="1"/>
</dbReference>
<dbReference type="GO" id="GO:0000981">
    <property type="term" value="F:DNA-binding transcription factor activity, RNA polymerase II-specific"/>
    <property type="evidence" value="ECO:0007669"/>
    <property type="project" value="InterPro"/>
</dbReference>
<reference evidence="3" key="2">
    <citation type="submission" date="2023-05" db="EMBL/GenBank/DDBJ databases">
        <authorList>
            <consortium name="Lawrence Berkeley National Laboratory"/>
            <person name="Steindorff A."/>
            <person name="Hensen N."/>
            <person name="Bonometti L."/>
            <person name="Westerberg I."/>
            <person name="Brannstrom I.O."/>
            <person name="Guillou S."/>
            <person name="Cros-Aarteil S."/>
            <person name="Calhoun S."/>
            <person name="Haridas S."/>
            <person name="Kuo A."/>
            <person name="Mondo S."/>
            <person name="Pangilinan J."/>
            <person name="Riley R."/>
            <person name="Labutti K."/>
            <person name="Andreopoulos B."/>
            <person name="Lipzen A."/>
            <person name="Chen C."/>
            <person name="Yanf M."/>
            <person name="Daum C."/>
            <person name="Ng V."/>
            <person name="Clum A."/>
            <person name="Ohm R."/>
            <person name="Martin F."/>
            <person name="Silar P."/>
            <person name="Natvig D."/>
            <person name="Lalanne C."/>
            <person name="Gautier V."/>
            <person name="Ament-Velasquez S.L."/>
            <person name="Kruys A."/>
            <person name="Hutchinson M.I."/>
            <person name="Powell A.J."/>
            <person name="Barry K."/>
            <person name="Miller A.N."/>
            <person name="Grigoriev I.V."/>
            <person name="Debuchy R."/>
            <person name="Gladieux P."/>
            <person name="Thoren M.H."/>
            <person name="Johannesson H."/>
        </authorList>
    </citation>
    <scope>NUCLEOTIDE SEQUENCE</scope>
    <source>
        <strain evidence="3">CBS 731.68</strain>
    </source>
</reference>